<comment type="function">
    <text evidence="10">Acts as a component of the essential kinetochore-associated NDC80 complex, which is required for chromosome segregation and spindle checkpoint activity.</text>
</comment>
<comment type="subunit">
    <text evidence="10">Component of the NDC80 complex.</text>
</comment>
<feature type="domain" description="Kinetochore protein Ndc80 CH" evidence="13">
    <location>
        <begin position="65"/>
        <end position="190"/>
    </location>
</feature>
<dbReference type="PANTHER" id="PTHR10643">
    <property type="entry name" value="KINETOCHORE PROTEIN NDC80"/>
    <property type="match status" value="1"/>
</dbReference>
<proteinExistence type="inferred from homology"/>
<evidence type="ECO:0000256" key="6">
    <source>
        <dbReference type="ARBA" id="ARBA00023054"/>
    </source>
</evidence>
<comment type="subcellular location">
    <subcellularLocation>
        <location evidence="10">Chromosome</location>
        <location evidence="10">Centromere</location>
        <location evidence="10">Kinetochore</location>
    </subcellularLocation>
    <subcellularLocation>
        <location evidence="10">Nucleus</location>
    </subcellularLocation>
</comment>
<feature type="coiled-coil region" evidence="11">
    <location>
        <begin position="260"/>
        <end position="325"/>
    </location>
</feature>
<evidence type="ECO:0000313" key="15">
    <source>
        <dbReference type="Proteomes" id="UP001303046"/>
    </source>
</evidence>
<keyword evidence="8 10" id="KW-0131">Cell cycle</keyword>
<feature type="coiled-coil region" evidence="11">
    <location>
        <begin position="361"/>
        <end position="388"/>
    </location>
</feature>
<evidence type="ECO:0000256" key="8">
    <source>
        <dbReference type="ARBA" id="ARBA00023306"/>
    </source>
</evidence>
<dbReference type="Proteomes" id="UP001303046">
    <property type="component" value="Unassembled WGS sequence"/>
</dbReference>
<evidence type="ECO:0000256" key="11">
    <source>
        <dbReference type="SAM" id="Coils"/>
    </source>
</evidence>
<dbReference type="InterPro" id="IPR055260">
    <property type="entry name" value="Ndc80_CH"/>
</dbReference>
<keyword evidence="3 10" id="KW-0132">Cell division</keyword>
<evidence type="ECO:0000259" key="13">
    <source>
        <dbReference type="Pfam" id="PF03801"/>
    </source>
</evidence>
<feature type="compositionally biased region" description="Basic and acidic residues" evidence="12">
    <location>
        <begin position="477"/>
        <end position="510"/>
    </location>
</feature>
<name>A0ABR1DT37_NECAM</name>
<evidence type="ECO:0000256" key="7">
    <source>
        <dbReference type="ARBA" id="ARBA00023242"/>
    </source>
</evidence>
<evidence type="ECO:0000256" key="12">
    <source>
        <dbReference type="SAM" id="MobiDB-lite"/>
    </source>
</evidence>
<sequence length="613" mass="70364">MQATDRKKSMGANRWGGAPSSTMKTPTRPRFTFGGMQINSTSKNDYGVGQPRFSVGTTVPASARRASLFRSITSSFKDTRPITSKEYQNEMIRTIYDFLLEHDGENCLPEKVIRSPTKQDFVFMFESIYQHLNPDFQLKNVAEEVPMIFRGLGYPTAIKPSTMQTIGASHSWPTLLGALTWLIEVVNVKNSLQDQGGQQLLLGGDEPCGTVKAYKYSWLNAGFKEYIQNADALKREDFFDDKIRALRNWHEQQEDFDSQQQAIQATLDQLSEDCAELEADKGNVGRIREDIIRLDDDIKKAIDYKEETENDVDQLNVEMNAAKCGTLAVLKEAEEYRCRVAGLHSAIKAQEENQGLCDRDARALVAEIDDNKLAMRKLKAELEELCRQHWLEVPKCKDALAEQQKRYQKLMSDIRNLYMIVLNESPSISEDTPKDARALYSAVLNDVTALLAETESSFLQRKQDLEQHIRQNSSQAEEIKQNDSVERRILRDKEREESRADRQRKHEREEWEKDVIAAEADVERIENEREVLENRRNEIGSLKRDLESMKSENAQFSKILAEKQSCIKDEVLSRFHLIVSDLDMMKEARGWMERQLEAFISQGSCLDEECNEN</sequence>
<organism evidence="14 15">
    <name type="scientific">Necator americanus</name>
    <name type="common">Human hookworm</name>
    <dbReference type="NCBI Taxonomy" id="51031"/>
    <lineage>
        <taxon>Eukaryota</taxon>
        <taxon>Metazoa</taxon>
        <taxon>Ecdysozoa</taxon>
        <taxon>Nematoda</taxon>
        <taxon>Chromadorea</taxon>
        <taxon>Rhabditida</taxon>
        <taxon>Rhabditina</taxon>
        <taxon>Rhabditomorpha</taxon>
        <taxon>Strongyloidea</taxon>
        <taxon>Ancylostomatidae</taxon>
        <taxon>Bunostominae</taxon>
        <taxon>Necator</taxon>
    </lineage>
</organism>
<feature type="region of interest" description="Disordered" evidence="12">
    <location>
        <begin position="1"/>
        <end position="30"/>
    </location>
</feature>
<evidence type="ECO:0000256" key="2">
    <source>
        <dbReference type="ARBA" id="ARBA00022454"/>
    </source>
</evidence>
<evidence type="ECO:0000256" key="10">
    <source>
        <dbReference type="RuleBase" id="RU368072"/>
    </source>
</evidence>
<evidence type="ECO:0000256" key="4">
    <source>
        <dbReference type="ARBA" id="ARBA00022776"/>
    </source>
</evidence>
<dbReference type="Gene3D" id="1.10.418.30">
    <property type="entry name" value="Ncd80 complex, Ncd80 subunit"/>
    <property type="match status" value="1"/>
</dbReference>
<comment type="caution">
    <text evidence="14">The sequence shown here is derived from an EMBL/GenBank/DDBJ whole genome shotgun (WGS) entry which is preliminary data.</text>
</comment>
<dbReference type="EMBL" id="JAVFWL010000005">
    <property type="protein sequence ID" value="KAK6753076.1"/>
    <property type="molecule type" value="Genomic_DNA"/>
</dbReference>
<keyword evidence="2 10" id="KW-0158">Chromosome</keyword>
<evidence type="ECO:0000256" key="9">
    <source>
        <dbReference type="ARBA" id="ARBA00023328"/>
    </source>
</evidence>
<dbReference type="Pfam" id="PF03801">
    <property type="entry name" value="Ndc80_HEC"/>
    <property type="match status" value="1"/>
</dbReference>
<protein>
    <recommendedName>
        <fullName evidence="10">Kinetochore protein NDC80</fullName>
    </recommendedName>
</protein>
<keyword evidence="5 10" id="KW-0995">Kinetochore</keyword>
<evidence type="ECO:0000256" key="3">
    <source>
        <dbReference type="ARBA" id="ARBA00022618"/>
    </source>
</evidence>
<keyword evidence="4 10" id="KW-0498">Mitosis</keyword>
<evidence type="ECO:0000256" key="5">
    <source>
        <dbReference type="ARBA" id="ARBA00022838"/>
    </source>
</evidence>
<evidence type="ECO:0000313" key="14">
    <source>
        <dbReference type="EMBL" id="KAK6753076.1"/>
    </source>
</evidence>
<dbReference type="InterPro" id="IPR005550">
    <property type="entry name" value="Kinetochore_Ndc80"/>
</dbReference>
<dbReference type="PANTHER" id="PTHR10643:SF2">
    <property type="entry name" value="KINETOCHORE PROTEIN NDC80 HOMOLOG"/>
    <property type="match status" value="1"/>
</dbReference>
<dbReference type="InterPro" id="IPR038273">
    <property type="entry name" value="Ndc80_sf"/>
</dbReference>
<accession>A0ABR1DT37</accession>
<gene>
    <name evidence="14" type="primary">Necator_chrV.g17380</name>
    <name evidence="14" type="ORF">RB195_012590</name>
</gene>
<keyword evidence="6 11" id="KW-0175">Coiled coil</keyword>
<keyword evidence="9 10" id="KW-0137">Centromere</keyword>
<feature type="region of interest" description="Disordered" evidence="12">
    <location>
        <begin position="469"/>
        <end position="510"/>
    </location>
</feature>
<evidence type="ECO:0000256" key="1">
    <source>
        <dbReference type="ARBA" id="ARBA00007050"/>
    </source>
</evidence>
<keyword evidence="7 10" id="KW-0539">Nucleus</keyword>
<reference evidence="14 15" key="1">
    <citation type="submission" date="2023-08" db="EMBL/GenBank/DDBJ databases">
        <title>A Necator americanus chromosomal reference genome.</title>
        <authorList>
            <person name="Ilik V."/>
            <person name="Petrzelkova K.J."/>
            <person name="Pardy F."/>
            <person name="Fuh T."/>
            <person name="Niatou-Singa F.S."/>
            <person name="Gouil Q."/>
            <person name="Baker L."/>
            <person name="Ritchie M.E."/>
            <person name="Jex A.R."/>
            <person name="Gazzola D."/>
            <person name="Li H."/>
            <person name="Toshio Fujiwara R."/>
            <person name="Zhan B."/>
            <person name="Aroian R.V."/>
            <person name="Pafco B."/>
            <person name="Schwarz E.M."/>
        </authorList>
    </citation>
    <scope>NUCLEOTIDE SEQUENCE [LARGE SCALE GENOMIC DNA]</scope>
    <source>
        <strain evidence="14 15">Aroian</strain>
        <tissue evidence="14">Whole animal</tissue>
    </source>
</reference>
<comment type="similarity">
    <text evidence="1 10">Belongs to the NDC80/HEC1 family.</text>
</comment>
<keyword evidence="15" id="KW-1185">Reference proteome</keyword>